<feature type="compositionally biased region" description="Basic and acidic residues" evidence="1">
    <location>
        <begin position="186"/>
        <end position="204"/>
    </location>
</feature>
<dbReference type="Proteomes" id="UP001203297">
    <property type="component" value="Unassembled WGS sequence"/>
</dbReference>
<evidence type="ECO:0000313" key="2">
    <source>
        <dbReference type="EMBL" id="KAI0304461.1"/>
    </source>
</evidence>
<keyword evidence="3" id="KW-1185">Reference proteome</keyword>
<feature type="compositionally biased region" description="Basic and acidic residues" evidence="1">
    <location>
        <begin position="161"/>
        <end position="179"/>
    </location>
</feature>
<feature type="region of interest" description="Disordered" evidence="1">
    <location>
        <begin position="65"/>
        <end position="215"/>
    </location>
</feature>
<evidence type="ECO:0000313" key="3">
    <source>
        <dbReference type="Proteomes" id="UP001203297"/>
    </source>
</evidence>
<organism evidence="2 3">
    <name type="scientific">Multifurca ochricompacta</name>
    <dbReference type="NCBI Taxonomy" id="376703"/>
    <lineage>
        <taxon>Eukaryota</taxon>
        <taxon>Fungi</taxon>
        <taxon>Dikarya</taxon>
        <taxon>Basidiomycota</taxon>
        <taxon>Agaricomycotina</taxon>
        <taxon>Agaricomycetes</taxon>
        <taxon>Russulales</taxon>
        <taxon>Russulaceae</taxon>
        <taxon>Multifurca</taxon>
    </lineage>
</organism>
<accession>A0AAD4QQA3</accession>
<feature type="region of interest" description="Disordered" evidence="1">
    <location>
        <begin position="14"/>
        <end position="43"/>
    </location>
</feature>
<comment type="caution">
    <text evidence="2">The sequence shown here is derived from an EMBL/GenBank/DDBJ whole genome shotgun (WGS) entry which is preliminary data.</text>
</comment>
<proteinExistence type="predicted"/>
<name>A0AAD4QQA3_9AGAM</name>
<dbReference type="AlphaFoldDB" id="A0AAD4QQA3"/>
<sequence>MAFRCRARSLTSALRRVASHQQPRIVAPRQFSSSAHGAPKSNDTPWIIGSALVFVPTIGYLLSPSARPKPHKPHSATSHGETHVPAENTPKASSPQESTKNQDEGTVSDDEGAEVPVEEVKASIAQAVTEDAPKEAAQVEVEVTESLKLDDGAPGQTSEAETSHEQKEKPQDQPKKGTLQDDEDSEPRPTDLGKVREQSKEANAPKEVTATEDSK</sequence>
<gene>
    <name evidence="2" type="ORF">B0F90DRAFT_1258819</name>
</gene>
<protein>
    <submittedName>
        <fullName evidence="2">Uncharacterized protein</fullName>
    </submittedName>
</protein>
<dbReference type="EMBL" id="WTXG01000007">
    <property type="protein sequence ID" value="KAI0304461.1"/>
    <property type="molecule type" value="Genomic_DNA"/>
</dbReference>
<reference evidence="2" key="1">
    <citation type="journal article" date="2022" name="New Phytol.">
        <title>Evolutionary transition to the ectomycorrhizal habit in the genomes of a hyperdiverse lineage of mushroom-forming fungi.</title>
        <authorList>
            <person name="Looney B."/>
            <person name="Miyauchi S."/>
            <person name="Morin E."/>
            <person name="Drula E."/>
            <person name="Courty P.E."/>
            <person name="Kohler A."/>
            <person name="Kuo A."/>
            <person name="LaButti K."/>
            <person name="Pangilinan J."/>
            <person name="Lipzen A."/>
            <person name="Riley R."/>
            <person name="Andreopoulos W."/>
            <person name="He G."/>
            <person name="Johnson J."/>
            <person name="Nolan M."/>
            <person name="Tritt A."/>
            <person name="Barry K.W."/>
            <person name="Grigoriev I.V."/>
            <person name="Nagy L.G."/>
            <person name="Hibbett D."/>
            <person name="Henrissat B."/>
            <person name="Matheny P.B."/>
            <person name="Labbe J."/>
            <person name="Martin F.M."/>
        </authorList>
    </citation>
    <scope>NUCLEOTIDE SEQUENCE</scope>
    <source>
        <strain evidence="2">BPL690</strain>
    </source>
</reference>
<feature type="compositionally biased region" description="Acidic residues" evidence="1">
    <location>
        <begin position="106"/>
        <end position="117"/>
    </location>
</feature>
<evidence type="ECO:0000256" key="1">
    <source>
        <dbReference type="SAM" id="MobiDB-lite"/>
    </source>
</evidence>
<feature type="compositionally biased region" description="Polar residues" evidence="1">
    <location>
        <begin position="90"/>
        <end position="99"/>
    </location>
</feature>